<reference evidence="1 2" key="1">
    <citation type="submission" date="2007-08" db="EMBL/GenBank/DDBJ databases">
        <authorList>
            <person name="Fulton L."/>
            <person name="Clifton S."/>
            <person name="Fulton B."/>
            <person name="Xu J."/>
            <person name="Minx P."/>
            <person name="Pepin K.H."/>
            <person name="Johnson M."/>
            <person name="Thiruvilangam P."/>
            <person name="Bhonagiri V."/>
            <person name="Nash W.E."/>
            <person name="Mardis E.R."/>
            <person name="Wilson R.K."/>
        </authorList>
    </citation>
    <scope>NUCLEOTIDE SEQUENCE [LARGE SCALE GENOMIC DNA]</scope>
    <source>
        <strain evidence="2">ATCC BAA-613 / DSM 15670 / CCUG 46953 / JCM 12243 / WAL 16351</strain>
    </source>
</reference>
<dbReference type="Proteomes" id="UP000005396">
    <property type="component" value="Unassembled WGS sequence"/>
</dbReference>
<dbReference type="EMBL" id="ABCC02000069">
    <property type="protein sequence ID" value="EDP12823.1"/>
    <property type="molecule type" value="Genomic_DNA"/>
</dbReference>
<dbReference type="SUPFAM" id="SSF53850">
    <property type="entry name" value="Periplasmic binding protein-like II"/>
    <property type="match status" value="1"/>
</dbReference>
<evidence type="ECO:0008006" key="3">
    <source>
        <dbReference type="Google" id="ProtNLM"/>
    </source>
</evidence>
<name>A8S4R5_ENTBW</name>
<evidence type="ECO:0000313" key="2">
    <source>
        <dbReference type="Proteomes" id="UP000005396"/>
    </source>
</evidence>
<reference evidence="1 2" key="2">
    <citation type="submission" date="2007-09" db="EMBL/GenBank/DDBJ databases">
        <title>Draft genome sequence of Clostridium bolteae (ATCC BAA-613).</title>
        <authorList>
            <person name="Sudarsanam P."/>
            <person name="Ley R."/>
            <person name="Guruge J."/>
            <person name="Turnbaugh P.J."/>
            <person name="Mahowald M."/>
            <person name="Liep D."/>
            <person name="Gordon J."/>
        </authorList>
    </citation>
    <scope>NUCLEOTIDE SEQUENCE [LARGE SCALE GENOMIC DNA]</scope>
    <source>
        <strain evidence="2">ATCC BAA-613 / DSM 15670 / CCUG 46953 / JCM 12243 / WAL 16351</strain>
    </source>
</reference>
<dbReference type="PANTHER" id="PTHR43649">
    <property type="entry name" value="ARABINOSE-BINDING PROTEIN-RELATED"/>
    <property type="match status" value="1"/>
</dbReference>
<dbReference type="Gene3D" id="3.40.190.10">
    <property type="entry name" value="Periplasmic binding protein-like II"/>
    <property type="match status" value="2"/>
</dbReference>
<proteinExistence type="predicted"/>
<dbReference type="AlphaFoldDB" id="A8S4R5"/>
<comment type="caution">
    <text evidence="1">The sequence shown here is derived from an EMBL/GenBank/DDBJ whole genome shotgun (WGS) entry which is preliminary data.</text>
</comment>
<dbReference type="PaxDb" id="411902-CLOBOL_07053"/>
<dbReference type="Pfam" id="PF01547">
    <property type="entry name" value="SBP_bac_1"/>
    <property type="match status" value="1"/>
</dbReference>
<sequence>MIGLYKLNMQACSICEMVEKQDKQRENIVYRRIMMNKKMIALLTCAAMSASAMTGCASSNAGASGEGNTAAAGDGSGKVTIKVLDNYGGMVEEMISVYEKLNPEVNIEYEYVPSDSYYSKFTALNVANELPDVVMTNSQFIGDQVQSGLLVDLTDAVENGQNYEKDANWGETINPTLLSNCKATLKAIGSDYADKLYGVPFTMTTVAVIYDKNVYKELGLNVPSTWEEFEKNCEAIKAAGKIPVSMQQQNMDWWPRIFWDQYCREELDANPNAFEDGSMTFSSESVKKGLEKFKYMWDQGWFPESGLTGNRETMQQLFVQKELVQVMLQPNYLSYLTENVPEGVELASYALPGVEGKPARCLGGSSSIWAVTNSSKHQEEAIEFVKFMTSKTAFSEDYAKFINPGLTNFELTSDNEAMQGYIDAGKNGFIPDIYVPVNITTEIQNTFLTDLEPNYLLGTYDIDYVTDQLNQLYEETYLSNLN</sequence>
<gene>
    <name evidence="1" type="ORF">CLOBOL_07053</name>
</gene>
<dbReference type="InterPro" id="IPR006059">
    <property type="entry name" value="SBP"/>
</dbReference>
<dbReference type="eggNOG" id="COG1653">
    <property type="taxonomic scope" value="Bacteria"/>
</dbReference>
<dbReference type="InterPro" id="IPR050490">
    <property type="entry name" value="Bact_solute-bd_prot1"/>
</dbReference>
<organism evidence="1 2">
    <name type="scientific">Enterocloster bolteae (strain ATCC BAA-613 / DSM 15670 / CCUG 46953 / JCM 12243 / WAL 16351)</name>
    <name type="common">Clostridium bolteae</name>
    <dbReference type="NCBI Taxonomy" id="411902"/>
    <lineage>
        <taxon>Bacteria</taxon>
        <taxon>Bacillati</taxon>
        <taxon>Bacillota</taxon>
        <taxon>Clostridia</taxon>
        <taxon>Lachnospirales</taxon>
        <taxon>Lachnospiraceae</taxon>
        <taxon>Enterocloster</taxon>
    </lineage>
</organism>
<protein>
    <recommendedName>
        <fullName evidence="3">Carbohydrate ABC transporter substrate-binding protein</fullName>
    </recommendedName>
</protein>
<accession>A8S4R5</accession>
<evidence type="ECO:0000313" key="1">
    <source>
        <dbReference type="EMBL" id="EDP12823.1"/>
    </source>
</evidence>
<dbReference type="HOGENOM" id="CLU_031285_12_3_9"/>